<dbReference type="UniPathway" id="UPA00079"/>
<sequence>MIKRVQQRNYWVEDTGEGPALLMLHGFTGSAATFNLFLENMNHDYRVLKVELPGHSRTGSVGVVTMEQFCCDLAAILDQMNLDKVTLMGYSLGGRTALSFAILYPHLVERLILESASPGLATIEERQVRQANDQKLVEQLQKDGIEKFVSFWENIPLFESQVLLPEQEKETLKRERLNQDPVGLSESLRGMGTGVQTSWWNHLSSLEIEVMLITGAKDSKFQSINRRMEVLLSYGSWIEVEGAGHTVHLEKPQIFAKIVDSFMIK</sequence>
<dbReference type="PRINTS" id="PR00111">
    <property type="entry name" value="ABHYDROLASE"/>
</dbReference>
<dbReference type="GO" id="GO:0070205">
    <property type="term" value="F:2-succinyl-6-hydroxy-2,4-cyclohexadiene-1-carboxylate synthase activity"/>
    <property type="evidence" value="ECO:0007669"/>
    <property type="project" value="UniProtKB-UniRule"/>
</dbReference>
<organism evidence="5 6">
    <name type="scientific">Halobacillus litoralis</name>
    <dbReference type="NCBI Taxonomy" id="45668"/>
    <lineage>
        <taxon>Bacteria</taxon>
        <taxon>Bacillati</taxon>
        <taxon>Bacillota</taxon>
        <taxon>Bacilli</taxon>
        <taxon>Bacillales</taxon>
        <taxon>Bacillaceae</taxon>
        <taxon>Halobacillus</taxon>
    </lineage>
</organism>
<accession>A0A410MGU6</accession>
<comment type="similarity">
    <text evidence="3">Belongs to the AB hydrolase superfamily. MenH family.</text>
</comment>
<comment type="catalytic activity">
    <reaction evidence="3">
        <text>5-enolpyruvoyl-6-hydroxy-2-succinyl-cyclohex-3-ene-1-carboxylate = (1R,6R)-6-hydroxy-2-succinyl-cyclohexa-2,4-diene-1-carboxylate + pyruvate</text>
        <dbReference type="Rhea" id="RHEA:25597"/>
        <dbReference type="ChEBI" id="CHEBI:15361"/>
        <dbReference type="ChEBI" id="CHEBI:58689"/>
        <dbReference type="ChEBI" id="CHEBI:58818"/>
        <dbReference type="EC" id="4.2.99.20"/>
    </reaction>
</comment>
<comment type="function">
    <text evidence="3">Catalyzes a proton abstraction reaction that results in 2,5-elimination of pyruvate from 2-succinyl-5-enolpyruvyl-6-hydroxy-3-cyclohexene-1-carboxylate (SEPHCHC) and the formation of 2-succinyl-6-hydroxy-2,4-cyclohexadiene-1-carboxylate (SHCHC).</text>
</comment>
<dbReference type="Pfam" id="PF00561">
    <property type="entry name" value="Abhydrolase_1"/>
    <property type="match status" value="1"/>
</dbReference>
<evidence type="ECO:0000256" key="1">
    <source>
        <dbReference type="ARBA" id="ARBA00022428"/>
    </source>
</evidence>
<evidence type="ECO:0000313" key="6">
    <source>
        <dbReference type="Proteomes" id="UP000287756"/>
    </source>
</evidence>
<dbReference type="PANTHER" id="PTHR42916:SF1">
    <property type="entry name" value="PROTEIN PHYLLO, CHLOROPLASTIC"/>
    <property type="match status" value="1"/>
</dbReference>
<dbReference type="EMBL" id="CP026118">
    <property type="protein sequence ID" value="QAS53876.1"/>
    <property type="molecule type" value="Genomic_DNA"/>
</dbReference>
<dbReference type="RefSeq" id="WP_128526148.1">
    <property type="nucleotide sequence ID" value="NZ_CP026118.1"/>
</dbReference>
<dbReference type="InterPro" id="IPR029058">
    <property type="entry name" value="AB_hydrolase_fold"/>
</dbReference>
<feature type="domain" description="AB hydrolase-1" evidence="4">
    <location>
        <begin position="19"/>
        <end position="252"/>
    </location>
</feature>
<protein>
    <recommendedName>
        <fullName evidence="3">Putative 2-succinyl-6-hydroxy-2,4-cyclohexadiene-1-carboxylate synthase</fullName>
        <shortName evidence="3">SHCHC synthase</shortName>
        <ecNumber evidence="3">4.2.99.20</ecNumber>
    </recommendedName>
</protein>
<reference evidence="5 6" key="1">
    <citation type="submission" date="2018-01" db="EMBL/GenBank/DDBJ databases">
        <title>The whole genome sequencing and assembly of Halobacillus litoralis ERB031 strain.</title>
        <authorList>
            <person name="Lee S.-J."/>
            <person name="Park M.-K."/>
            <person name="Kim J.-Y."/>
            <person name="Lee Y.-J."/>
            <person name="Yi H."/>
            <person name="Bahn Y.-S."/>
            <person name="Kim J.F."/>
            <person name="Lee D.-W."/>
        </authorList>
    </citation>
    <scope>NUCLEOTIDE SEQUENCE [LARGE SCALE GENOMIC DNA]</scope>
    <source>
        <strain evidence="5 6">ERB 031</strain>
    </source>
</reference>
<dbReference type="PANTHER" id="PTHR42916">
    <property type="entry name" value="2-SUCCINYL-5-ENOLPYRUVYL-6-HYDROXY-3-CYCLOHEXENE-1-CARBOXYLATE SYNTHASE"/>
    <property type="match status" value="1"/>
</dbReference>
<dbReference type="InterPro" id="IPR000073">
    <property type="entry name" value="AB_hydrolase_1"/>
</dbReference>
<evidence type="ECO:0000256" key="2">
    <source>
        <dbReference type="ARBA" id="ARBA00023239"/>
    </source>
</evidence>
<dbReference type="EC" id="4.2.99.20" evidence="3"/>
<dbReference type="GO" id="GO:0009234">
    <property type="term" value="P:menaquinone biosynthetic process"/>
    <property type="evidence" value="ECO:0007669"/>
    <property type="project" value="UniProtKB-UniRule"/>
</dbReference>
<dbReference type="InterPro" id="IPR022485">
    <property type="entry name" value="SHCHC_synthase_MenH"/>
</dbReference>
<dbReference type="Gene3D" id="3.40.50.1820">
    <property type="entry name" value="alpha/beta hydrolase"/>
    <property type="match status" value="1"/>
</dbReference>
<keyword evidence="2 3" id="KW-0456">Lyase</keyword>
<name>A0A410MGU6_9BACI</name>
<keyword evidence="1 3" id="KW-0474">Menaquinone biosynthesis</keyword>
<comment type="pathway">
    <text evidence="3">Quinol/quinone metabolism; menaquinone biosynthesis.</text>
</comment>
<evidence type="ECO:0000256" key="3">
    <source>
        <dbReference type="HAMAP-Rule" id="MF_01660"/>
    </source>
</evidence>
<evidence type="ECO:0000313" key="5">
    <source>
        <dbReference type="EMBL" id="QAS53876.1"/>
    </source>
</evidence>
<dbReference type="Proteomes" id="UP000287756">
    <property type="component" value="Chromosome"/>
</dbReference>
<comment type="pathway">
    <text evidence="3">Quinol/quinone metabolism; 1,4-dihydroxy-2-naphthoate biosynthesis; 1,4-dihydroxy-2-naphthoate from chorismate: step 3/7.</text>
</comment>
<dbReference type="OrthoDB" id="9808398at2"/>
<dbReference type="NCBIfam" id="TIGR03695">
    <property type="entry name" value="menH_SHCHC"/>
    <property type="match status" value="1"/>
</dbReference>
<proteinExistence type="inferred from homology"/>
<dbReference type="UniPathway" id="UPA01057">
    <property type="reaction ID" value="UER00900"/>
</dbReference>
<dbReference type="HAMAP" id="MF_01660">
    <property type="entry name" value="MenH"/>
    <property type="match status" value="1"/>
</dbReference>
<dbReference type="KEGG" id="hli:HLI_17485"/>
<gene>
    <name evidence="3 5" type="primary">menH</name>
    <name evidence="5" type="ORF">HLI_17485</name>
</gene>
<dbReference type="SUPFAM" id="SSF53474">
    <property type="entry name" value="alpha/beta-Hydrolases"/>
    <property type="match status" value="1"/>
</dbReference>
<evidence type="ECO:0000259" key="4">
    <source>
        <dbReference type="Pfam" id="PF00561"/>
    </source>
</evidence>
<dbReference type="AlphaFoldDB" id="A0A410MGU6"/>
<comment type="subunit">
    <text evidence="3">Monomer.</text>
</comment>